<dbReference type="AlphaFoldDB" id="A0A7X1G1H0"/>
<comment type="caution">
    <text evidence="3">The sequence shown here is derived from an EMBL/GenBank/DDBJ whole genome shotgun (WGS) entry which is preliminary data.</text>
</comment>
<gene>
    <name evidence="3" type="ORF">H7F53_17135</name>
</gene>
<feature type="region of interest" description="Disordered" evidence="1">
    <location>
        <begin position="57"/>
        <end position="78"/>
    </location>
</feature>
<evidence type="ECO:0000313" key="4">
    <source>
        <dbReference type="Proteomes" id="UP000551327"/>
    </source>
</evidence>
<evidence type="ECO:0000256" key="1">
    <source>
        <dbReference type="SAM" id="MobiDB-lite"/>
    </source>
</evidence>
<feature type="non-terminal residue" evidence="3">
    <location>
        <position position="98"/>
    </location>
</feature>
<feature type="transmembrane region" description="Helical" evidence="2">
    <location>
        <begin position="21"/>
        <end position="42"/>
    </location>
</feature>
<reference evidence="3 4" key="1">
    <citation type="submission" date="2020-08" db="EMBL/GenBank/DDBJ databases">
        <title>The genome sequence of type strain Novosphingobium piscinae KCTC 42194.</title>
        <authorList>
            <person name="Liu Y."/>
        </authorList>
    </citation>
    <scope>NUCLEOTIDE SEQUENCE [LARGE SCALE GENOMIC DNA]</scope>
    <source>
        <strain evidence="3 4">KCTC 42194</strain>
    </source>
</reference>
<evidence type="ECO:0000256" key="2">
    <source>
        <dbReference type="SAM" id="Phobius"/>
    </source>
</evidence>
<proteinExistence type="predicted"/>
<keyword evidence="2" id="KW-1133">Transmembrane helix</keyword>
<sequence>MPSLALPQTVARTRHPAWRRGLTLPGVLLAGLLAGAALIGGFTAMAQQSAGLADPGETRRALAEARQQGAAAQRRAEQLEARARAAGAAAERSAAAAA</sequence>
<organism evidence="3 4">
    <name type="scientific">Novosphingobium piscinae</name>
    <dbReference type="NCBI Taxonomy" id="1507448"/>
    <lineage>
        <taxon>Bacteria</taxon>
        <taxon>Pseudomonadati</taxon>
        <taxon>Pseudomonadota</taxon>
        <taxon>Alphaproteobacteria</taxon>
        <taxon>Sphingomonadales</taxon>
        <taxon>Sphingomonadaceae</taxon>
        <taxon>Novosphingobium</taxon>
    </lineage>
</organism>
<dbReference type="EMBL" id="JACLAX010000033">
    <property type="protein sequence ID" value="MBC2670881.1"/>
    <property type="molecule type" value="Genomic_DNA"/>
</dbReference>
<feature type="compositionally biased region" description="Low complexity" evidence="1">
    <location>
        <begin position="64"/>
        <end position="73"/>
    </location>
</feature>
<protein>
    <submittedName>
        <fullName evidence="3">Uncharacterized protein</fullName>
    </submittedName>
</protein>
<keyword evidence="2" id="KW-0812">Transmembrane</keyword>
<keyword evidence="4" id="KW-1185">Reference proteome</keyword>
<keyword evidence="2" id="KW-0472">Membrane</keyword>
<dbReference type="Proteomes" id="UP000551327">
    <property type="component" value="Unassembled WGS sequence"/>
</dbReference>
<evidence type="ECO:0000313" key="3">
    <source>
        <dbReference type="EMBL" id="MBC2670881.1"/>
    </source>
</evidence>
<accession>A0A7X1G1H0</accession>
<name>A0A7X1G1H0_9SPHN</name>